<dbReference type="GO" id="GO:0016042">
    <property type="term" value="P:lipid catabolic process"/>
    <property type="evidence" value="ECO:0007669"/>
    <property type="project" value="TreeGrafter"/>
</dbReference>
<gene>
    <name evidence="7" type="ORF">LNINA_LOCUS12361</name>
</gene>
<proteinExistence type="inferred from homology"/>
<evidence type="ECO:0000256" key="3">
    <source>
        <dbReference type="ARBA" id="ARBA00022525"/>
    </source>
</evidence>
<feature type="transmembrane region" description="Helical" evidence="5">
    <location>
        <begin position="102"/>
        <end position="121"/>
    </location>
</feature>
<evidence type="ECO:0000256" key="4">
    <source>
        <dbReference type="RuleBase" id="RU004262"/>
    </source>
</evidence>
<comment type="similarity">
    <text evidence="2 4">Belongs to the AB hydrolase superfamily. Lipase family.</text>
</comment>
<accession>A0AAV1JY64</accession>
<dbReference type="PANTHER" id="PTHR11610">
    <property type="entry name" value="LIPASE"/>
    <property type="match status" value="1"/>
</dbReference>
<dbReference type="InterPro" id="IPR000734">
    <property type="entry name" value="TAG_lipase"/>
</dbReference>
<keyword evidence="5" id="KW-1133">Transmembrane helix</keyword>
<dbReference type="InterPro" id="IPR029058">
    <property type="entry name" value="AB_hydrolase_fold"/>
</dbReference>
<organism evidence="7 8">
    <name type="scientific">Leptosia nina</name>
    <dbReference type="NCBI Taxonomy" id="320188"/>
    <lineage>
        <taxon>Eukaryota</taxon>
        <taxon>Metazoa</taxon>
        <taxon>Ecdysozoa</taxon>
        <taxon>Arthropoda</taxon>
        <taxon>Hexapoda</taxon>
        <taxon>Insecta</taxon>
        <taxon>Pterygota</taxon>
        <taxon>Neoptera</taxon>
        <taxon>Endopterygota</taxon>
        <taxon>Lepidoptera</taxon>
        <taxon>Glossata</taxon>
        <taxon>Ditrysia</taxon>
        <taxon>Papilionoidea</taxon>
        <taxon>Pieridae</taxon>
        <taxon>Pierinae</taxon>
        <taxon>Leptosia</taxon>
    </lineage>
</organism>
<comment type="caution">
    <text evidence="7">The sequence shown here is derived from an EMBL/GenBank/DDBJ whole genome shotgun (WGS) entry which is preliminary data.</text>
</comment>
<name>A0AAV1JY64_9NEOP</name>
<feature type="domain" description="Lipase" evidence="6">
    <location>
        <begin position="18"/>
        <end position="269"/>
    </location>
</feature>
<reference evidence="7 8" key="1">
    <citation type="submission" date="2023-11" db="EMBL/GenBank/DDBJ databases">
        <authorList>
            <person name="Okamura Y."/>
        </authorList>
    </citation>
    <scope>NUCLEOTIDE SEQUENCE [LARGE SCALE GENOMIC DNA]</scope>
</reference>
<evidence type="ECO:0000256" key="1">
    <source>
        <dbReference type="ARBA" id="ARBA00004613"/>
    </source>
</evidence>
<dbReference type="GO" id="GO:0017171">
    <property type="term" value="F:serine hydrolase activity"/>
    <property type="evidence" value="ECO:0007669"/>
    <property type="project" value="TreeGrafter"/>
</dbReference>
<dbReference type="SUPFAM" id="SSF53474">
    <property type="entry name" value="alpha/beta-Hydrolases"/>
    <property type="match status" value="1"/>
</dbReference>
<evidence type="ECO:0000313" key="8">
    <source>
        <dbReference type="Proteomes" id="UP001497472"/>
    </source>
</evidence>
<feature type="transmembrane region" description="Helical" evidence="5">
    <location>
        <begin position="133"/>
        <end position="153"/>
    </location>
</feature>
<evidence type="ECO:0000313" key="7">
    <source>
        <dbReference type="EMBL" id="CAK1553356.1"/>
    </source>
</evidence>
<evidence type="ECO:0000256" key="2">
    <source>
        <dbReference type="ARBA" id="ARBA00010701"/>
    </source>
</evidence>
<keyword evidence="8" id="KW-1185">Reference proteome</keyword>
<protein>
    <recommendedName>
        <fullName evidence="6">Lipase domain-containing protein</fullName>
    </recommendedName>
</protein>
<sequence>MVRLSTIEKSLKTCESLPFDALASSQVIPELKFFEFTKSGKRKFSLTKAHTRSFAPDSQLLVYIPGWWNTPTDESSEALVRALLGDNPSVLILDTRESFSRGYVSSALQVSGLAYTLFSFIKNLSLTGFPVTRIHLIGFSLGAHVAGIAGRLVKKKLNRSLQKITALDPARPCFLKPSSYRLKRDDASFVYVLHTSSGVVGLEQPLGHVDVYANGVDSAQPECKDRAVSVECDHAQAWKLFSASVGNDSLLVGAHCATWEELEGKRCSGDRVNVGYRCSPQTRGLYVYTSQANNHLRTLRVFNPFDIRTWFHG</sequence>
<dbReference type="InterPro" id="IPR013818">
    <property type="entry name" value="Lipase"/>
</dbReference>
<dbReference type="GO" id="GO:0016298">
    <property type="term" value="F:lipase activity"/>
    <property type="evidence" value="ECO:0007669"/>
    <property type="project" value="InterPro"/>
</dbReference>
<dbReference type="Gene3D" id="3.40.50.1820">
    <property type="entry name" value="alpha/beta hydrolase"/>
    <property type="match status" value="1"/>
</dbReference>
<dbReference type="AlphaFoldDB" id="A0AAV1JY64"/>
<dbReference type="EMBL" id="CAVLEF010000218">
    <property type="protein sequence ID" value="CAK1553356.1"/>
    <property type="molecule type" value="Genomic_DNA"/>
</dbReference>
<evidence type="ECO:0000259" key="6">
    <source>
        <dbReference type="Pfam" id="PF00151"/>
    </source>
</evidence>
<comment type="subcellular location">
    <subcellularLocation>
        <location evidence="1">Secreted</location>
    </subcellularLocation>
</comment>
<dbReference type="Pfam" id="PF00151">
    <property type="entry name" value="Lipase"/>
    <property type="match status" value="1"/>
</dbReference>
<keyword evidence="5" id="KW-0472">Membrane</keyword>
<keyword evidence="5" id="KW-0812">Transmembrane</keyword>
<dbReference type="GO" id="GO:0005615">
    <property type="term" value="C:extracellular space"/>
    <property type="evidence" value="ECO:0007669"/>
    <property type="project" value="TreeGrafter"/>
</dbReference>
<keyword evidence="3" id="KW-0964">Secreted</keyword>
<dbReference type="PANTHER" id="PTHR11610:SF173">
    <property type="entry name" value="LIPASE DOMAIN-CONTAINING PROTEIN-RELATED"/>
    <property type="match status" value="1"/>
</dbReference>
<dbReference type="Proteomes" id="UP001497472">
    <property type="component" value="Unassembled WGS sequence"/>
</dbReference>
<evidence type="ECO:0000256" key="5">
    <source>
        <dbReference type="SAM" id="Phobius"/>
    </source>
</evidence>